<gene>
    <name evidence="2" type="ORF">FGM01_08420</name>
</gene>
<accession>A0A550I3L8</accession>
<evidence type="ECO:0000256" key="1">
    <source>
        <dbReference type="SAM" id="Phobius"/>
    </source>
</evidence>
<protein>
    <submittedName>
        <fullName evidence="2">PspC domain-containing protein</fullName>
    </submittedName>
</protein>
<dbReference type="EMBL" id="VHSF01000002">
    <property type="protein sequence ID" value="TRO65418.1"/>
    <property type="molecule type" value="Genomic_DNA"/>
</dbReference>
<evidence type="ECO:0000313" key="3">
    <source>
        <dbReference type="Proteomes" id="UP000315131"/>
    </source>
</evidence>
<dbReference type="AlphaFoldDB" id="A0A550I3L8"/>
<keyword evidence="1" id="KW-1133">Transmembrane helix</keyword>
<dbReference type="RefSeq" id="WP_143410734.1">
    <property type="nucleotide sequence ID" value="NZ_VHSF01000002.1"/>
</dbReference>
<keyword evidence="3" id="KW-1185">Reference proteome</keyword>
<name>A0A550I3L8_9FLAO</name>
<proteinExistence type="predicted"/>
<dbReference type="Proteomes" id="UP000315131">
    <property type="component" value="Unassembled WGS sequence"/>
</dbReference>
<dbReference type="OrthoDB" id="674853at2"/>
<comment type="caution">
    <text evidence="2">The sequence shown here is derived from an EMBL/GenBank/DDBJ whole genome shotgun (WGS) entry which is preliminary data.</text>
</comment>
<sequence length="76" mass="9015">MTTFVSNIRHYLEKHGFYVSSRLADKLGMRAKNVRLFFIYTSFFTMGAGFIIYLTLAFWLKLKDLIYTKRTSVFDL</sequence>
<feature type="transmembrane region" description="Helical" evidence="1">
    <location>
        <begin position="37"/>
        <end position="60"/>
    </location>
</feature>
<reference evidence="2 3" key="1">
    <citation type="submission" date="2019-06" db="EMBL/GenBank/DDBJ databases">
        <title>Gramella sabulilitoris sp. nov., isolated from a marine sand.</title>
        <authorList>
            <person name="Yoon J.-H."/>
        </authorList>
    </citation>
    <scope>NUCLEOTIDE SEQUENCE [LARGE SCALE GENOMIC DNA]</scope>
    <source>
        <strain evidence="2 3">HSMS-1</strain>
    </source>
</reference>
<evidence type="ECO:0000313" key="2">
    <source>
        <dbReference type="EMBL" id="TRO65418.1"/>
    </source>
</evidence>
<organism evidence="2 3">
    <name type="scientific">Christiangramia sabulilitoris</name>
    <dbReference type="NCBI Taxonomy" id="2583991"/>
    <lineage>
        <taxon>Bacteria</taxon>
        <taxon>Pseudomonadati</taxon>
        <taxon>Bacteroidota</taxon>
        <taxon>Flavobacteriia</taxon>
        <taxon>Flavobacteriales</taxon>
        <taxon>Flavobacteriaceae</taxon>
        <taxon>Christiangramia</taxon>
    </lineage>
</organism>
<keyword evidence="1" id="KW-0472">Membrane</keyword>
<keyword evidence="1" id="KW-0812">Transmembrane</keyword>